<feature type="transmembrane region" description="Helical" evidence="5">
    <location>
        <begin position="31"/>
        <end position="50"/>
    </location>
</feature>
<evidence type="ECO:0000313" key="7">
    <source>
        <dbReference type="EMBL" id="SOD39160.1"/>
    </source>
</evidence>
<gene>
    <name evidence="7" type="ORF">SAMN06273570_3601</name>
</gene>
<dbReference type="InterPro" id="IPR006664">
    <property type="entry name" value="OMP_bac"/>
</dbReference>
<sequence length="561" mass="61433">MTPLLQRLLALWIWLLAAVLCLLFLPVARSSAILLLLTITLIIGTVMLKLSGRRIKATGQLWSDLPAATYRHPVVLCCGDHGLSEAEPVRLLPQGCFIRVVDSSELQHNVRQLLQMRPGWGCQISICMSIIPQQQHDNAVLENELFALRWQIALLRRETCQALPLLINVAVAGAMTLCTAPLWQVQLAERRPQIWLDGASPRGLDEWMQAGGATAMQQYILLNSLDAWLRQHVLRVLTDSHTDVASVKPGAIMMQLQPGTLDAEHDSLWRAWLLLHTTIASAGSATDAATILPEFVLPLLPQGRGLTPRMRALRMALNAFAVSTAIALCAVAMNNQSLIQRIAFDLGHYYRIAMTDYAPKLAAVEVLRDDAKQLDKYARQGAPLRFGLGLYQGSYLHLPVLRAIGTWLPEPKPIPAPKPQPTLVRLNAMSLFDSGKSVLKTGSTKVLVNALVNVKAKPGWLIVVAGHTDDTGNVLLNQKLSLKRADAVREWIRDTGDVDESCFAVQGFGQSRPMASNATAEGRAANRRVEISLVPQADACQAPGAFPPSSQDGDGNHEEKE</sequence>
<evidence type="ECO:0000256" key="3">
    <source>
        <dbReference type="PROSITE-ProRule" id="PRU00473"/>
    </source>
</evidence>
<dbReference type="AlphaFoldDB" id="A0A286BYD6"/>
<evidence type="ECO:0000256" key="2">
    <source>
        <dbReference type="ARBA" id="ARBA00023136"/>
    </source>
</evidence>
<dbReference type="Gene3D" id="3.30.1330.60">
    <property type="entry name" value="OmpA-like domain"/>
    <property type="match status" value="1"/>
</dbReference>
<dbReference type="PRINTS" id="PR01021">
    <property type="entry name" value="OMPADOMAIN"/>
</dbReference>
<feature type="transmembrane region" description="Helical" evidence="5">
    <location>
        <begin position="7"/>
        <end position="25"/>
    </location>
</feature>
<evidence type="ECO:0000256" key="1">
    <source>
        <dbReference type="ARBA" id="ARBA00004442"/>
    </source>
</evidence>
<keyword evidence="2 3" id="KW-0472">Membrane</keyword>
<evidence type="ECO:0000259" key="6">
    <source>
        <dbReference type="PROSITE" id="PS51123"/>
    </source>
</evidence>
<evidence type="ECO:0000256" key="5">
    <source>
        <dbReference type="SAM" id="Phobius"/>
    </source>
</evidence>
<dbReference type="PANTHER" id="PTHR30329:SF20">
    <property type="entry name" value="EXPORTED PROTEIN"/>
    <property type="match status" value="1"/>
</dbReference>
<feature type="region of interest" description="Disordered" evidence="4">
    <location>
        <begin position="539"/>
        <end position="561"/>
    </location>
</feature>
<comment type="subcellular location">
    <subcellularLocation>
        <location evidence="1">Cell outer membrane</location>
    </subcellularLocation>
</comment>
<dbReference type="RefSeq" id="WP_097097002.1">
    <property type="nucleotide sequence ID" value="NZ_OCMY01000001.1"/>
</dbReference>
<evidence type="ECO:0000313" key="8">
    <source>
        <dbReference type="Proteomes" id="UP000219271"/>
    </source>
</evidence>
<dbReference type="InterPro" id="IPR050330">
    <property type="entry name" value="Bact_OuterMem_StrucFunc"/>
</dbReference>
<dbReference type="EMBL" id="OCMY01000001">
    <property type="protein sequence ID" value="SOD39160.1"/>
    <property type="molecule type" value="Genomic_DNA"/>
</dbReference>
<dbReference type="InterPro" id="IPR036737">
    <property type="entry name" value="OmpA-like_sf"/>
</dbReference>
<reference evidence="8" key="1">
    <citation type="submission" date="2017-09" db="EMBL/GenBank/DDBJ databases">
        <authorList>
            <person name="Varghese N."/>
            <person name="Submissions S."/>
        </authorList>
    </citation>
    <scope>NUCLEOTIDE SEQUENCE [LARGE SCALE GENOMIC DNA]</scope>
    <source>
        <strain evidence="8">JKS000234</strain>
    </source>
</reference>
<dbReference type="PANTHER" id="PTHR30329">
    <property type="entry name" value="STATOR ELEMENT OF FLAGELLAR MOTOR COMPLEX"/>
    <property type="match status" value="1"/>
</dbReference>
<proteinExistence type="predicted"/>
<keyword evidence="5" id="KW-1133">Transmembrane helix</keyword>
<dbReference type="GO" id="GO:0009279">
    <property type="term" value="C:cell outer membrane"/>
    <property type="evidence" value="ECO:0007669"/>
    <property type="project" value="UniProtKB-SubCell"/>
</dbReference>
<dbReference type="SUPFAM" id="SSF103088">
    <property type="entry name" value="OmpA-like"/>
    <property type="match status" value="1"/>
</dbReference>
<evidence type="ECO:0000256" key="4">
    <source>
        <dbReference type="SAM" id="MobiDB-lite"/>
    </source>
</evidence>
<name>A0A286BYD6_9GAMM</name>
<accession>A0A286BYD6</accession>
<protein>
    <submittedName>
        <fullName evidence="7">Outer membrane protein OmpA</fullName>
    </submittedName>
</protein>
<organism evidence="7 8">
    <name type="scientific">Candidatus Pantoea floridensis</name>
    <dbReference type="NCBI Taxonomy" id="1938870"/>
    <lineage>
        <taxon>Bacteria</taxon>
        <taxon>Pseudomonadati</taxon>
        <taxon>Pseudomonadota</taxon>
        <taxon>Gammaproteobacteria</taxon>
        <taxon>Enterobacterales</taxon>
        <taxon>Erwiniaceae</taxon>
        <taxon>Pantoea</taxon>
    </lineage>
</organism>
<dbReference type="CDD" id="cd07185">
    <property type="entry name" value="OmpA_C-like"/>
    <property type="match status" value="1"/>
</dbReference>
<dbReference type="PROSITE" id="PS51123">
    <property type="entry name" value="OMPA_2"/>
    <property type="match status" value="1"/>
</dbReference>
<dbReference type="InterPro" id="IPR006665">
    <property type="entry name" value="OmpA-like"/>
</dbReference>
<keyword evidence="5" id="KW-0812">Transmembrane</keyword>
<feature type="domain" description="OmpA-like" evidence="6">
    <location>
        <begin position="419"/>
        <end position="537"/>
    </location>
</feature>
<dbReference type="OrthoDB" id="345640at2"/>
<dbReference type="Proteomes" id="UP000219271">
    <property type="component" value="Unassembled WGS sequence"/>
</dbReference>
<dbReference type="Pfam" id="PF00691">
    <property type="entry name" value="OmpA"/>
    <property type="match status" value="1"/>
</dbReference>
<keyword evidence="8" id="KW-1185">Reference proteome</keyword>